<protein>
    <recommendedName>
        <fullName evidence="7">Nudix hydrolase domain-containing protein</fullName>
    </recommendedName>
</protein>
<evidence type="ECO:0000259" key="7">
    <source>
        <dbReference type="PROSITE" id="PS51462"/>
    </source>
</evidence>
<keyword evidence="5" id="KW-0460">Magnesium</keyword>
<dbReference type="PANTHER" id="PTHR12992">
    <property type="entry name" value="NUDIX HYDROLASE"/>
    <property type="match status" value="1"/>
</dbReference>
<dbReference type="Proteomes" id="UP000017081">
    <property type="component" value="Unassembled WGS sequence"/>
</dbReference>
<dbReference type="eggNOG" id="COG0494">
    <property type="taxonomic scope" value="Bacteria"/>
</dbReference>
<evidence type="ECO:0000313" key="8">
    <source>
        <dbReference type="EMBL" id="ERT68673.1"/>
    </source>
</evidence>
<comment type="caution">
    <text evidence="8">The sequence shown here is derived from an EMBL/GenBank/DDBJ whole genome shotgun (WGS) entry which is preliminary data.</text>
</comment>
<comment type="cofactor">
    <cofactor evidence="1">
        <name>Mn(2+)</name>
        <dbReference type="ChEBI" id="CHEBI:29035"/>
    </cofactor>
</comment>
<evidence type="ECO:0000256" key="1">
    <source>
        <dbReference type="ARBA" id="ARBA00001936"/>
    </source>
</evidence>
<dbReference type="InterPro" id="IPR045121">
    <property type="entry name" value="CoAse"/>
</dbReference>
<dbReference type="Gene3D" id="3.90.79.10">
    <property type="entry name" value="Nucleoside Triphosphate Pyrophosphohydrolase"/>
    <property type="match status" value="1"/>
</dbReference>
<evidence type="ECO:0000313" key="9">
    <source>
        <dbReference type="Proteomes" id="UP000017081"/>
    </source>
</evidence>
<keyword evidence="9" id="KW-1185">Reference proteome</keyword>
<feature type="domain" description="Nudix hydrolase" evidence="7">
    <location>
        <begin position="32"/>
        <end position="170"/>
    </location>
</feature>
<dbReference type="SUPFAM" id="SSF55811">
    <property type="entry name" value="Nudix"/>
    <property type="match status" value="1"/>
</dbReference>
<dbReference type="AlphaFoldDB" id="U7VD38"/>
<dbReference type="CDD" id="cd03426">
    <property type="entry name" value="NUDIX_CoAse_Nudt7"/>
    <property type="match status" value="1"/>
</dbReference>
<dbReference type="PROSITE" id="PS51462">
    <property type="entry name" value="NUDIX"/>
    <property type="match status" value="1"/>
</dbReference>
<comment type="cofactor">
    <cofactor evidence="2">
        <name>Mg(2+)</name>
        <dbReference type="ChEBI" id="CHEBI:18420"/>
    </cofactor>
</comment>
<evidence type="ECO:0000256" key="5">
    <source>
        <dbReference type="ARBA" id="ARBA00022842"/>
    </source>
</evidence>
<dbReference type="InterPro" id="IPR000086">
    <property type="entry name" value="NUDIX_hydrolase_dom"/>
</dbReference>
<dbReference type="HOGENOM" id="CLU_040940_5_2_0"/>
<dbReference type="PATRIC" id="fig|1319815.3.peg.1426"/>
<keyword evidence="3" id="KW-0479">Metal-binding</keyword>
<keyword evidence="4" id="KW-0378">Hydrolase</keyword>
<proteinExistence type="predicted"/>
<evidence type="ECO:0000256" key="4">
    <source>
        <dbReference type="ARBA" id="ARBA00022801"/>
    </source>
</evidence>
<dbReference type="EMBL" id="AXZF01000054">
    <property type="protein sequence ID" value="ERT68673.1"/>
    <property type="molecule type" value="Genomic_DNA"/>
</dbReference>
<evidence type="ECO:0000256" key="6">
    <source>
        <dbReference type="ARBA" id="ARBA00023211"/>
    </source>
</evidence>
<evidence type="ECO:0000256" key="3">
    <source>
        <dbReference type="ARBA" id="ARBA00022723"/>
    </source>
</evidence>
<dbReference type="GO" id="GO:0010945">
    <property type="term" value="F:coenzyme A diphosphatase activity"/>
    <property type="evidence" value="ECO:0007669"/>
    <property type="project" value="InterPro"/>
</dbReference>
<dbReference type="InterPro" id="IPR015797">
    <property type="entry name" value="NUDIX_hydrolase-like_dom_sf"/>
</dbReference>
<name>U7VD38_9FUSO</name>
<dbReference type="Pfam" id="PF00293">
    <property type="entry name" value="NUDIX"/>
    <property type="match status" value="1"/>
</dbReference>
<accession>U7VD38</accession>
<reference evidence="8 9" key="1">
    <citation type="submission" date="2013-08" db="EMBL/GenBank/DDBJ databases">
        <authorList>
            <person name="Weinstock G."/>
            <person name="Sodergren E."/>
            <person name="Wylie T."/>
            <person name="Fulton L."/>
            <person name="Fulton R."/>
            <person name="Fronick C."/>
            <person name="O'Laughlin M."/>
            <person name="Godfrey J."/>
            <person name="Miner T."/>
            <person name="Herter B."/>
            <person name="Appelbaum E."/>
            <person name="Cordes M."/>
            <person name="Lek S."/>
            <person name="Wollam A."/>
            <person name="Pepin K.H."/>
            <person name="Palsikar V.B."/>
            <person name="Mitreva M."/>
            <person name="Wilson R.K."/>
        </authorList>
    </citation>
    <scope>NUCLEOTIDE SEQUENCE [LARGE SCALE GENOMIC DNA]</scope>
    <source>
        <strain evidence="8 9">ATCC BAA-474</strain>
    </source>
</reference>
<gene>
    <name evidence="8" type="ORF">HMPREF0202_01481</name>
</gene>
<dbReference type="PANTHER" id="PTHR12992:SF11">
    <property type="entry name" value="MITOCHONDRIAL COENZYME A DIPHOSPHATASE NUDT8"/>
    <property type="match status" value="1"/>
</dbReference>
<organism evidence="8 9">
    <name type="scientific">Cetobacterium somerae ATCC BAA-474</name>
    <dbReference type="NCBI Taxonomy" id="1319815"/>
    <lineage>
        <taxon>Bacteria</taxon>
        <taxon>Fusobacteriati</taxon>
        <taxon>Fusobacteriota</taxon>
        <taxon>Fusobacteriia</taxon>
        <taxon>Fusobacteriales</taxon>
        <taxon>Fusobacteriaceae</taxon>
        <taxon>Cetobacterium</taxon>
    </lineage>
</organism>
<keyword evidence="6" id="KW-0464">Manganese</keyword>
<evidence type="ECO:0000256" key="2">
    <source>
        <dbReference type="ARBA" id="ARBA00001946"/>
    </source>
</evidence>
<dbReference type="GO" id="GO:0046872">
    <property type="term" value="F:metal ion binding"/>
    <property type="evidence" value="ECO:0007669"/>
    <property type="project" value="UniProtKB-KW"/>
</dbReference>
<dbReference type="STRING" id="1319815.HMPREF0202_01481"/>
<sequence length="220" mass="25408">MKDFYKIKIIINLEEGVIMNIDFTEKIIGKEKYFNSAVIALVIEKNDKKYFLFEKRARGVRQGGDISFPGGKIEMGETSLEAALRECKEEIGIDEVDVKGKIGTLVIPSGIMVEAFLGIIEEKKLKKLKINEDEVEGCFLVPVDFFKKNSPRIEKLEVETKPYYYENGEKFVFPAVELNLPKMYHTPWKSSPREVYIYIYEDKVIWGLTAEIIKEAIKYL</sequence>